<comment type="caution">
    <text evidence="2">The sequence shown here is derived from an EMBL/GenBank/DDBJ whole genome shotgun (WGS) entry which is preliminary data.</text>
</comment>
<keyword evidence="3" id="KW-1185">Reference proteome</keyword>
<evidence type="ECO:0000313" key="2">
    <source>
        <dbReference type="EMBL" id="KAA1111804.1"/>
    </source>
</evidence>
<gene>
    <name evidence="2" type="ORF">PGT21_012714</name>
</gene>
<name>A0A5B0QFN8_PUCGR</name>
<evidence type="ECO:0000313" key="3">
    <source>
        <dbReference type="Proteomes" id="UP000324748"/>
    </source>
</evidence>
<evidence type="ECO:0000256" key="1">
    <source>
        <dbReference type="SAM" id="MobiDB-lite"/>
    </source>
</evidence>
<dbReference type="AlphaFoldDB" id="A0A5B0QFN8"/>
<dbReference type="Proteomes" id="UP000324748">
    <property type="component" value="Unassembled WGS sequence"/>
</dbReference>
<reference evidence="2 3" key="1">
    <citation type="submission" date="2019-05" db="EMBL/GenBank/DDBJ databases">
        <title>Emergence of the Ug99 lineage of the wheat stem rust pathogen through somatic hybridization.</title>
        <authorList>
            <person name="Li F."/>
            <person name="Upadhyaya N.M."/>
            <person name="Sperschneider J."/>
            <person name="Matny O."/>
            <person name="Nguyen-Phuc H."/>
            <person name="Mago R."/>
            <person name="Raley C."/>
            <person name="Miller M.E."/>
            <person name="Silverstein K.A.T."/>
            <person name="Henningsen E."/>
            <person name="Hirsch C.D."/>
            <person name="Visser B."/>
            <person name="Pretorius Z.A."/>
            <person name="Steffenson B.J."/>
            <person name="Schwessinger B."/>
            <person name="Dodds P.N."/>
            <person name="Figueroa M."/>
        </authorList>
    </citation>
    <scope>NUCLEOTIDE SEQUENCE [LARGE SCALE GENOMIC DNA]</scope>
    <source>
        <strain evidence="2">21-0</strain>
    </source>
</reference>
<dbReference type="EMBL" id="VSWC01000016">
    <property type="protein sequence ID" value="KAA1111804.1"/>
    <property type="molecule type" value="Genomic_DNA"/>
</dbReference>
<accession>A0A5B0QFN8</accession>
<proteinExistence type="predicted"/>
<organism evidence="2 3">
    <name type="scientific">Puccinia graminis f. sp. tritici</name>
    <dbReference type="NCBI Taxonomy" id="56615"/>
    <lineage>
        <taxon>Eukaryota</taxon>
        <taxon>Fungi</taxon>
        <taxon>Dikarya</taxon>
        <taxon>Basidiomycota</taxon>
        <taxon>Pucciniomycotina</taxon>
        <taxon>Pucciniomycetes</taxon>
        <taxon>Pucciniales</taxon>
        <taxon>Pucciniaceae</taxon>
        <taxon>Puccinia</taxon>
    </lineage>
</organism>
<feature type="region of interest" description="Disordered" evidence="1">
    <location>
        <begin position="1"/>
        <end position="20"/>
    </location>
</feature>
<sequence>MRHKVARKPPDYIPPKGDLAASVSSGRTSCAGHRHAVDARHDGLGVERCLTLTMCVIRSGGVGNRRDAVIAELKLYHFPGGIDGQPATNLTRAHQGMPRRSSLTEITIRASFQKATKEILQDTFADLN</sequence>
<protein>
    <submittedName>
        <fullName evidence="2">Uncharacterized protein</fullName>
    </submittedName>
</protein>